<dbReference type="Proteomes" id="UP000076863">
    <property type="component" value="Unassembled WGS sequence"/>
</dbReference>
<evidence type="ECO:0000256" key="4">
    <source>
        <dbReference type="ARBA" id="ARBA00022776"/>
    </source>
</evidence>
<feature type="compositionally biased region" description="Low complexity" evidence="8">
    <location>
        <begin position="354"/>
        <end position="383"/>
    </location>
</feature>
<feature type="compositionally biased region" description="Low complexity" evidence="8">
    <location>
        <begin position="191"/>
        <end position="222"/>
    </location>
</feature>
<proteinExistence type="inferred from homology"/>
<evidence type="ECO:0000256" key="8">
    <source>
        <dbReference type="SAM" id="MobiDB-lite"/>
    </source>
</evidence>
<feature type="region of interest" description="Disordered" evidence="8">
    <location>
        <begin position="1"/>
        <end position="222"/>
    </location>
</feature>
<evidence type="ECO:0000256" key="3">
    <source>
        <dbReference type="ARBA" id="ARBA00022618"/>
    </source>
</evidence>
<comment type="caution">
    <text evidence="9">The sequence shown here is derived from an EMBL/GenBank/DDBJ whole genome shotgun (WGS) entry which is preliminary data.</text>
</comment>
<feature type="compositionally biased region" description="Low complexity" evidence="8">
    <location>
        <begin position="84"/>
        <end position="164"/>
    </location>
</feature>
<dbReference type="GO" id="GO:0007064">
    <property type="term" value="P:mitotic sister chromatid cohesion"/>
    <property type="evidence" value="ECO:0007669"/>
    <property type="project" value="InterPro"/>
</dbReference>
<keyword evidence="10" id="KW-1185">Reference proteome</keyword>
<evidence type="ECO:0000256" key="5">
    <source>
        <dbReference type="ARBA" id="ARBA00022829"/>
    </source>
</evidence>
<evidence type="ECO:0000313" key="9">
    <source>
        <dbReference type="EMBL" id="OAA37733.1"/>
    </source>
</evidence>
<dbReference type="Pfam" id="PF10345">
    <property type="entry name" value="Cohesin_load"/>
    <property type="match status" value="1"/>
</dbReference>
<dbReference type="GO" id="GO:0007059">
    <property type="term" value="P:chromosome segregation"/>
    <property type="evidence" value="ECO:0007669"/>
    <property type="project" value="UniProtKB-KW"/>
</dbReference>
<feature type="compositionally biased region" description="Acidic residues" evidence="8">
    <location>
        <begin position="399"/>
        <end position="419"/>
    </location>
</feature>
<keyword evidence="6" id="KW-0539">Nucleus</keyword>
<keyword evidence="3" id="KW-0132">Cell division</keyword>
<feature type="compositionally biased region" description="Polar residues" evidence="8">
    <location>
        <begin position="165"/>
        <end position="190"/>
    </location>
</feature>
<comment type="subcellular location">
    <subcellularLocation>
        <location evidence="1">Nucleus</location>
    </subcellularLocation>
</comment>
<feature type="compositionally biased region" description="Polar residues" evidence="8">
    <location>
        <begin position="430"/>
        <end position="441"/>
    </location>
</feature>
<evidence type="ECO:0000256" key="6">
    <source>
        <dbReference type="ARBA" id="ARBA00023242"/>
    </source>
</evidence>
<feature type="compositionally biased region" description="Low complexity" evidence="8">
    <location>
        <begin position="47"/>
        <end position="68"/>
    </location>
</feature>
<keyword evidence="5" id="KW-0159">Chromosome partition</keyword>
<feature type="compositionally biased region" description="Polar residues" evidence="8">
    <location>
        <begin position="69"/>
        <end position="83"/>
    </location>
</feature>
<evidence type="ECO:0000256" key="1">
    <source>
        <dbReference type="ARBA" id="ARBA00004123"/>
    </source>
</evidence>
<comment type="similarity">
    <text evidence="2">Belongs to the SCC4/mau-2 family.</text>
</comment>
<organism evidence="9 10">
    <name type="scientific">Beauveria brongniartii RCEF 3172</name>
    <dbReference type="NCBI Taxonomy" id="1081107"/>
    <lineage>
        <taxon>Eukaryota</taxon>
        <taxon>Fungi</taxon>
        <taxon>Dikarya</taxon>
        <taxon>Ascomycota</taxon>
        <taxon>Pezizomycotina</taxon>
        <taxon>Sordariomycetes</taxon>
        <taxon>Hypocreomycetidae</taxon>
        <taxon>Hypocreales</taxon>
        <taxon>Cordycipitaceae</taxon>
        <taxon>Beauveria</taxon>
        <taxon>Beauveria brongniartii</taxon>
    </lineage>
</organism>
<evidence type="ECO:0000256" key="7">
    <source>
        <dbReference type="ARBA" id="ARBA00023306"/>
    </source>
</evidence>
<feature type="compositionally biased region" description="Polar residues" evidence="8">
    <location>
        <begin position="327"/>
        <end position="353"/>
    </location>
</feature>
<feature type="compositionally biased region" description="Gly residues" evidence="8">
    <location>
        <begin position="12"/>
        <end position="27"/>
    </location>
</feature>
<dbReference type="EMBL" id="AZHA01000029">
    <property type="protein sequence ID" value="OAA37733.1"/>
    <property type="molecule type" value="Genomic_DNA"/>
</dbReference>
<feature type="compositionally biased region" description="Low complexity" evidence="8">
    <location>
        <begin position="293"/>
        <end position="326"/>
    </location>
</feature>
<evidence type="ECO:0000313" key="10">
    <source>
        <dbReference type="Proteomes" id="UP000076863"/>
    </source>
</evidence>
<dbReference type="GO" id="GO:0051301">
    <property type="term" value="P:cell division"/>
    <property type="evidence" value="ECO:0007669"/>
    <property type="project" value="UniProtKB-KW"/>
</dbReference>
<dbReference type="GO" id="GO:0005634">
    <property type="term" value="C:nucleus"/>
    <property type="evidence" value="ECO:0007669"/>
    <property type="project" value="UniProtKB-SubCell"/>
</dbReference>
<name>A0A166ZAY2_9HYPO</name>
<keyword evidence="4" id="KW-0498">Mitosis</keyword>
<evidence type="ECO:0000256" key="2">
    <source>
        <dbReference type="ARBA" id="ARBA00008585"/>
    </source>
</evidence>
<sequence length="1235" mass="139138">MTYQGALPPGQGYAGQGDLYSGGGGGVASQQAGYAYQQPQHHHGQHHQMQQQQQPQPQPPQQHQFAQQNGSHHNANSLYANSMGQTQYYQPQQGQYGQPQHQPHQFQQQQHYQHQQQHQRQHPQQQHGAQMQQFGAGAGASMSGGVYHGSFQQSFPQHPQQQQSDVRQFAQSNDVWRQSQSPSIQHAMTPSQMQANVMQQQRSQQQHLQQLQQMQHTQQQSPQLYNASIASPQIHNQSRPSPRPRQPSIPAQHIQEYQRRISQSPIPQPSPQPRQMTPRPVLPTPQTHHVVHPAHGQTQMQQQQQQPQPQQYHQPQPQQAFHQHLQSPHTQSPQMVQSPQLQQSPHITSQPQMQTRRQSLTPQTPTTPQPQVQPQLPQKTQSQHPLHVQPQQMLIPLEPEPEPESEPEADPEPEPEPEPEPLSNPDEPNNFETMASVTQDSTQDELQIEQQSQNEHFHFVNLQDIQNIPPPPPMPAMEFQSIDPRDLTLSFPKPLLDPLPLKREPELEEKDTAMPNAPSPKVEPKQEPMQEPISRLKEEPIQEPKPEPKQEARPDLLKPKPRKETKVEPPKPWLKSSPKPPPPKSPSVARSPSITKRSPAPQYKQRPINTGPIMAAVAEECIGKARAQAHDVAMFLDPDDVTEYQRLISTGLSCFEGMLQSARLAPREEARTRLRYATVLHEETENIMEAETALTKGIALCDKHRLMDLKYCMQYSMLKLLFQRNHKAALKAVDGHISNCEAFKHVPWYYAFRLLKATFYMEMGNASDTSALENIRAIQNVASTRGDNALSIFASVLEGLALLKTAKEGSIEKVQSCIAQAAKFQFDPTIRITQLDTLVLLLDFAASLHHQNPDATSAKLRDLQKKIDDCEDWNNVKADFMVPIKKQAASSNIVGQDTASIVDPGDGTSESDNLVITFMTKIELRSLIFMFSGLSSLHKQSSKSTDFWREGSKILETWDEFTLGIPYGPPVSLHTAIKQRQWRTEGQAYIAVMLGLLEASHCQWITVKKHMDRLEGLLSDESQPTLKLLALYLSGVYHQGLGELQIALEIFQGDRFTEPLCKSHGLKVGEQEVAMLAGLNRLWIMQHDSCRNDSETVDLIEQLQPLCSGHWNVDLCTAWHNVMAALVTDPPQQLNQQKQHIQAAMGGSKGTGNIVGAAVTLCIMRSRFFENVIGDQALKSARAAAKQAQRSGNVLWQSVADGMLAHSYDVQGQREESRLEWEKATREARDAFKRS</sequence>
<feature type="compositionally biased region" description="Basic and acidic residues" evidence="8">
    <location>
        <begin position="522"/>
        <end position="569"/>
    </location>
</feature>
<feature type="region of interest" description="Disordered" evidence="8">
    <location>
        <begin position="256"/>
        <end position="608"/>
    </location>
</feature>
<dbReference type="PANTHER" id="PTHR21394">
    <property type="entry name" value="MAU2 CHROMATID COHESION FACTOR HOMOLOG"/>
    <property type="match status" value="1"/>
</dbReference>
<reference evidence="9 10" key="1">
    <citation type="journal article" date="2016" name="Genome Biol. Evol.">
        <title>Divergent and convergent evolution of fungal pathogenicity.</title>
        <authorList>
            <person name="Shang Y."/>
            <person name="Xiao G."/>
            <person name="Zheng P."/>
            <person name="Cen K."/>
            <person name="Zhan S."/>
            <person name="Wang C."/>
        </authorList>
    </citation>
    <scope>NUCLEOTIDE SEQUENCE [LARGE SCALE GENOMIC DNA]</scope>
    <source>
        <strain evidence="9 10">RCEF 3172</strain>
    </source>
</reference>
<accession>A0A166ZAY2</accession>
<dbReference type="AlphaFoldDB" id="A0A166ZAY2"/>
<dbReference type="InterPro" id="IPR019440">
    <property type="entry name" value="MAU2"/>
</dbReference>
<dbReference type="OrthoDB" id="5565328at2759"/>
<feature type="compositionally biased region" description="Low complexity" evidence="8">
    <location>
        <begin position="28"/>
        <end position="39"/>
    </location>
</feature>
<gene>
    <name evidence="9" type="ORF">BBO_07441</name>
</gene>
<protein>
    <submittedName>
        <fullName evidence="9">Cytokinesis protein Cyk3</fullName>
    </submittedName>
</protein>
<keyword evidence="7" id="KW-0131">Cell cycle</keyword>